<dbReference type="PANTHER" id="PTHR11061:SF30">
    <property type="entry name" value="TRNA (URACIL(54)-C(5))-METHYLTRANSFERASE"/>
    <property type="match status" value="1"/>
</dbReference>
<evidence type="ECO:0000256" key="1">
    <source>
        <dbReference type="ARBA" id="ARBA00022603"/>
    </source>
</evidence>
<comment type="similarity">
    <text evidence="4">Belongs to the class I-like SAM-binding methyltransferase superfamily. RNA M5U methyltransferase family.</text>
</comment>
<dbReference type="Gene3D" id="3.40.50.150">
    <property type="entry name" value="Vaccinia Virus protein VP39"/>
    <property type="match status" value="1"/>
</dbReference>
<feature type="binding site" evidence="4">
    <location>
        <position position="219"/>
    </location>
    <ligand>
        <name>S-adenosyl-L-methionine</name>
        <dbReference type="ChEBI" id="CHEBI:59789"/>
    </ligand>
</feature>
<evidence type="ECO:0000256" key="4">
    <source>
        <dbReference type="PROSITE-ProRule" id="PRU01024"/>
    </source>
</evidence>
<protein>
    <submittedName>
        <fullName evidence="6">23S rRNA (Uracil(1939)-C(5))-methyltransferase RlmD</fullName>
        <ecNumber evidence="6">2.1.1.190</ecNumber>
    </submittedName>
</protein>
<dbReference type="InterPro" id="IPR030390">
    <property type="entry name" value="MeTrfase_TrmA_AS"/>
</dbReference>
<gene>
    <name evidence="6" type="primary">rlmD</name>
    <name evidence="6" type="ORF">IAB71_02310</name>
</gene>
<dbReference type="AlphaFoldDB" id="A0A9D1TA23"/>
<dbReference type="InterPro" id="IPR010280">
    <property type="entry name" value="U5_MeTrfase_fam"/>
</dbReference>
<dbReference type="SUPFAM" id="SSF53335">
    <property type="entry name" value="S-adenosyl-L-methionine-dependent methyltransferases"/>
    <property type="match status" value="1"/>
</dbReference>
<dbReference type="Gene3D" id="2.40.50.1070">
    <property type="match status" value="1"/>
</dbReference>
<feature type="active site" description="Nucleophile" evidence="4">
    <location>
        <position position="344"/>
    </location>
</feature>
<dbReference type="FunFam" id="2.40.50.1070:FF:000003">
    <property type="entry name" value="23S rRNA (Uracil-5-)-methyltransferase RumA"/>
    <property type="match status" value="1"/>
</dbReference>
<sequence>MSIGTNKSPEACPAAKKCGGCAYQGISYEEQLKIKTDKVRRLLRDLCPVRAVVGMENPYHYRNKIHAAFGRLRDGRIISGIYQEGTHKIVPVDDCLIEDETADAIIRDIRGLLPSFKIQIYNEDSGRGLLRHVLIRRGFATGQVLVALVLASPILPSKNNFVRALRKLHPEIATIVLNINDKKTSMVLGERNITLYGKGYIEDILCGKTFRISPNSFYQVNPVQTERLYRKAVELAGLTGKERVMDAYCGIGTIGMAAADQAGEVIGVELNRAAVRDAISSAKANGVKNIRFMAGDAGEFLEDMAARGERADVVFMDPPRAGSTEKFMDSVAKMGAGRVVYVSCNPETLARDLKYLKRKGYVAEEAWVVDMFPWTESIETVCLLKSNK</sequence>
<dbReference type="InterPro" id="IPR029063">
    <property type="entry name" value="SAM-dependent_MTases_sf"/>
</dbReference>
<reference evidence="6" key="2">
    <citation type="journal article" date="2021" name="PeerJ">
        <title>Extensive microbial diversity within the chicken gut microbiome revealed by metagenomics and culture.</title>
        <authorList>
            <person name="Gilroy R."/>
            <person name="Ravi A."/>
            <person name="Getino M."/>
            <person name="Pursley I."/>
            <person name="Horton D.L."/>
            <person name="Alikhan N.F."/>
            <person name="Baker D."/>
            <person name="Gharbi K."/>
            <person name="Hall N."/>
            <person name="Watson M."/>
            <person name="Adriaenssens E.M."/>
            <person name="Foster-Nyarko E."/>
            <person name="Jarju S."/>
            <person name="Secka A."/>
            <person name="Antonio M."/>
            <person name="Oren A."/>
            <person name="Chaudhuri R.R."/>
            <person name="La Ragione R."/>
            <person name="Hildebrand F."/>
            <person name="Pallen M.J."/>
        </authorList>
    </citation>
    <scope>NUCLEOTIDE SEQUENCE</scope>
    <source>
        <strain evidence="6">CHK188-20938</strain>
    </source>
</reference>
<dbReference type="GO" id="GO:0070041">
    <property type="term" value="F:rRNA (uridine-C5-)-methyltransferase activity"/>
    <property type="evidence" value="ECO:0007669"/>
    <property type="project" value="TreeGrafter"/>
</dbReference>
<dbReference type="EC" id="2.1.1.190" evidence="6"/>
<keyword evidence="3 4" id="KW-0949">S-adenosyl-L-methionine</keyword>
<proteinExistence type="inferred from homology"/>
<dbReference type="GO" id="GO:0070475">
    <property type="term" value="P:rRNA base methylation"/>
    <property type="evidence" value="ECO:0007669"/>
    <property type="project" value="TreeGrafter"/>
</dbReference>
<dbReference type="NCBIfam" id="TIGR00479">
    <property type="entry name" value="rumA"/>
    <property type="match status" value="1"/>
</dbReference>
<organism evidence="6 7">
    <name type="scientific">Candidatus Scatomonas pullistercoris</name>
    <dbReference type="NCBI Taxonomy" id="2840920"/>
    <lineage>
        <taxon>Bacteria</taxon>
        <taxon>Bacillati</taxon>
        <taxon>Bacillota</taxon>
        <taxon>Clostridia</taxon>
        <taxon>Lachnospirales</taxon>
        <taxon>Lachnospiraceae</taxon>
        <taxon>Lachnospiraceae incertae sedis</taxon>
        <taxon>Candidatus Scatomonas</taxon>
    </lineage>
</organism>
<comment type="caution">
    <text evidence="6">The sequence shown here is derived from an EMBL/GenBank/DDBJ whole genome shotgun (WGS) entry which is preliminary data.</text>
</comment>
<evidence type="ECO:0000313" key="6">
    <source>
        <dbReference type="EMBL" id="HIV24613.1"/>
    </source>
</evidence>
<dbReference type="CDD" id="cd02440">
    <property type="entry name" value="AdoMet_MTases"/>
    <property type="match status" value="1"/>
</dbReference>
<evidence type="ECO:0000256" key="5">
    <source>
        <dbReference type="PROSITE-ProRule" id="PRU10015"/>
    </source>
</evidence>
<dbReference type="EMBL" id="DVOO01000009">
    <property type="protein sequence ID" value="HIV24613.1"/>
    <property type="molecule type" value="Genomic_DNA"/>
</dbReference>
<dbReference type="FunFam" id="3.40.50.150:FF:000009">
    <property type="entry name" value="23S rRNA (Uracil(1939)-C(5))-methyltransferase RlmD"/>
    <property type="match status" value="1"/>
</dbReference>
<reference evidence="6" key="1">
    <citation type="submission" date="2020-10" db="EMBL/GenBank/DDBJ databases">
        <authorList>
            <person name="Gilroy R."/>
        </authorList>
    </citation>
    <scope>NUCLEOTIDE SEQUENCE</scope>
    <source>
        <strain evidence="6">CHK188-20938</strain>
    </source>
</reference>
<evidence type="ECO:0000256" key="3">
    <source>
        <dbReference type="ARBA" id="ARBA00022691"/>
    </source>
</evidence>
<keyword evidence="1 4" id="KW-0489">Methyltransferase</keyword>
<feature type="active site" evidence="5">
    <location>
        <position position="344"/>
    </location>
</feature>
<name>A0A9D1TA23_9FIRM</name>
<feature type="binding site" evidence="4">
    <location>
        <position position="248"/>
    </location>
    <ligand>
        <name>S-adenosyl-L-methionine</name>
        <dbReference type="ChEBI" id="CHEBI:59789"/>
    </ligand>
</feature>
<dbReference type="Pfam" id="PF05958">
    <property type="entry name" value="tRNA_U5-meth_tr"/>
    <property type="match status" value="1"/>
</dbReference>
<keyword evidence="2 4" id="KW-0808">Transferase</keyword>
<dbReference type="PROSITE" id="PS01230">
    <property type="entry name" value="TRMA_1"/>
    <property type="match status" value="1"/>
</dbReference>
<dbReference type="PROSITE" id="PS51687">
    <property type="entry name" value="SAM_MT_RNA_M5U"/>
    <property type="match status" value="1"/>
</dbReference>
<dbReference type="PANTHER" id="PTHR11061">
    <property type="entry name" value="RNA M5U METHYLTRANSFERASE"/>
    <property type="match status" value="1"/>
</dbReference>
<dbReference type="Proteomes" id="UP000824169">
    <property type="component" value="Unassembled WGS sequence"/>
</dbReference>
<evidence type="ECO:0000256" key="2">
    <source>
        <dbReference type="ARBA" id="ARBA00022679"/>
    </source>
</evidence>
<accession>A0A9D1TA23</accession>
<evidence type="ECO:0000313" key="7">
    <source>
        <dbReference type="Proteomes" id="UP000824169"/>
    </source>
</evidence>
<feature type="binding site" evidence="4">
    <location>
        <position position="269"/>
    </location>
    <ligand>
        <name>S-adenosyl-L-methionine</name>
        <dbReference type="ChEBI" id="CHEBI:59789"/>
    </ligand>
</feature>
<feature type="binding site" evidence="4">
    <location>
        <position position="317"/>
    </location>
    <ligand>
        <name>S-adenosyl-L-methionine</name>
        <dbReference type="ChEBI" id="CHEBI:59789"/>
    </ligand>
</feature>